<gene>
    <name evidence="1" type="ORF">GGQ73_000599</name>
</gene>
<organism evidence="1 2">
    <name type="scientific">Rhizobium skierniewicense</name>
    <dbReference type="NCBI Taxonomy" id="984260"/>
    <lineage>
        <taxon>Bacteria</taxon>
        <taxon>Pseudomonadati</taxon>
        <taxon>Pseudomonadota</taxon>
        <taxon>Alphaproteobacteria</taxon>
        <taxon>Hyphomicrobiales</taxon>
        <taxon>Rhizobiaceae</taxon>
        <taxon>Rhizobium/Agrobacterium group</taxon>
        <taxon>Rhizobium</taxon>
    </lineage>
</organism>
<dbReference type="RefSeq" id="WP_183893854.1">
    <property type="nucleotide sequence ID" value="NZ_JACIDV010000002.1"/>
</dbReference>
<dbReference type="AlphaFoldDB" id="A0A7W6G0R7"/>
<dbReference type="EMBL" id="JACIDV010000002">
    <property type="protein sequence ID" value="MBB3944674.1"/>
    <property type="molecule type" value="Genomic_DNA"/>
</dbReference>
<comment type="caution">
    <text evidence="1">The sequence shown here is derived from an EMBL/GenBank/DDBJ whole genome shotgun (WGS) entry which is preliminary data.</text>
</comment>
<evidence type="ECO:0000313" key="1">
    <source>
        <dbReference type="EMBL" id="MBB3944674.1"/>
    </source>
</evidence>
<name>A0A7W6G0R7_9HYPH</name>
<accession>A0A7W6G0R7</accession>
<sequence length="88" mass="9851">MTKAFSRIIEIEGTLVDPRSISSEVILAEYARRGLESRVRPTPTSEINEAYRLIAENRNSDAMDVLARAFQLAPPVPRTQDRGPAVLR</sequence>
<proteinExistence type="predicted"/>
<dbReference type="Proteomes" id="UP000565286">
    <property type="component" value="Unassembled WGS sequence"/>
</dbReference>
<reference evidence="1 2" key="1">
    <citation type="submission" date="2020-08" db="EMBL/GenBank/DDBJ databases">
        <title>Genomic Encyclopedia of Type Strains, Phase IV (KMG-IV): sequencing the most valuable type-strain genomes for metagenomic binning, comparative biology and taxonomic classification.</title>
        <authorList>
            <person name="Goeker M."/>
        </authorList>
    </citation>
    <scope>NUCLEOTIDE SEQUENCE [LARGE SCALE GENOMIC DNA]</scope>
    <source>
        <strain evidence="1 2">DSM 26438</strain>
    </source>
</reference>
<evidence type="ECO:0000313" key="2">
    <source>
        <dbReference type="Proteomes" id="UP000565286"/>
    </source>
</evidence>
<keyword evidence="2" id="KW-1185">Reference proteome</keyword>
<protein>
    <submittedName>
        <fullName evidence="1">Uncharacterized protein</fullName>
    </submittedName>
</protein>